<name>A0A6C0IHT0_9ZZZZ</name>
<proteinExistence type="predicted"/>
<dbReference type="AlphaFoldDB" id="A0A6C0IHT0"/>
<protein>
    <submittedName>
        <fullName evidence="1">Uncharacterized protein</fullName>
    </submittedName>
</protein>
<accession>A0A6C0IHT0</accession>
<sequence>MNEPYSFIKMHPALKVTRYNKGYNKEILSVIKVVKESTYNDQEIQIYVDNEKVITTPLPSPKVKKD</sequence>
<evidence type="ECO:0000313" key="1">
    <source>
        <dbReference type="EMBL" id="QHT91487.1"/>
    </source>
</evidence>
<organism evidence="1">
    <name type="scientific">viral metagenome</name>
    <dbReference type="NCBI Taxonomy" id="1070528"/>
    <lineage>
        <taxon>unclassified sequences</taxon>
        <taxon>metagenomes</taxon>
        <taxon>organismal metagenomes</taxon>
    </lineage>
</organism>
<reference evidence="1" key="1">
    <citation type="journal article" date="2020" name="Nature">
        <title>Giant virus diversity and host interactions through global metagenomics.</title>
        <authorList>
            <person name="Schulz F."/>
            <person name="Roux S."/>
            <person name="Paez-Espino D."/>
            <person name="Jungbluth S."/>
            <person name="Walsh D.A."/>
            <person name="Denef V.J."/>
            <person name="McMahon K.D."/>
            <person name="Konstantinidis K.T."/>
            <person name="Eloe-Fadrosh E.A."/>
            <person name="Kyrpides N.C."/>
            <person name="Woyke T."/>
        </authorList>
    </citation>
    <scope>NUCLEOTIDE SEQUENCE</scope>
    <source>
        <strain evidence="1">GVMAG-M-3300023184-77</strain>
    </source>
</reference>
<dbReference type="EMBL" id="MN740165">
    <property type="protein sequence ID" value="QHT91487.1"/>
    <property type="molecule type" value="Genomic_DNA"/>
</dbReference>